<accession>A0A1M5X4X9</accession>
<dbReference type="STRING" id="1121316.SAMN02745207_03365"/>
<evidence type="ECO:0000313" key="3">
    <source>
        <dbReference type="Proteomes" id="UP000184447"/>
    </source>
</evidence>
<reference evidence="2 3" key="1">
    <citation type="submission" date="2016-11" db="EMBL/GenBank/DDBJ databases">
        <authorList>
            <person name="Jaros S."/>
            <person name="Januszkiewicz K."/>
            <person name="Wedrychowicz H."/>
        </authorList>
    </citation>
    <scope>NUCLEOTIDE SEQUENCE [LARGE SCALE GENOMIC DNA]</scope>
    <source>
        <strain evidence="2 3">DSM 8605</strain>
    </source>
</reference>
<proteinExistence type="predicted"/>
<gene>
    <name evidence="2" type="ORF">SAMN02745207_03365</name>
</gene>
<dbReference type="Pfam" id="PF10694">
    <property type="entry name" value="DUF2500"/>
    <property type="match status" value="1"/>
</dbReference>
<dbReference type="AlphaFoldDB" id="A0A1M5X4X9"/>
<dbReference type="InterPro" id="IPR019635">
    <property type="entry name" value="DUF2500"/>
</dbReference>
<protein>
    <recommendedName>
        <fullName evidence="4">DUF2500 domain-containing protein</fullName>
    </recommendedName>
</protein>
<evidence type="ECO:0008006" key="4">
    <source>
        <dbReference type="Google" id="ProtNLM"/>
    </source>
</evidence>
<keyword evidence="1" id="KW-1133">Transmembrane helix</keyword>
<dbReference type="EMBL" id="FQXM01000023">
    <property type="protein sequence ID" value="SHH94895.1"/>
    <property type="molecule type" value="Genomic_DNA"/>
</dbReference>
<keyword evidence="3" id="KW-1185">Reference proteome</keyword>
<evidence type="ECO:0000313" key="2">
    <source>
        <dbReference type="EMBL" id="SHH94895.1"/>
    </source>
</evidence>
<keyword evidence="1" id="KW-0472">Membrane</keyword>
<dbReference type="Gene3D" id="2.40.50.660">
    <property type="match status" value="1"/>
</dbReference>
<dbReference type="Proteomes" id="UP000184447">
    <property type="component" value="Unassembled WGS sequence"/>
</dbReference>
<name>A0A1M5X4X9_9CLOT</name>
<evidence type="ECO:0000256" key="1">
    <source>
        <dbReference type="SAM" id="Phobius"/>
    </source>
</evidence>
<organism evidence="2 3">
    <name type="scientific">Clostridium grantii DSM 8605</name>
    <dbReference type="NCBI Taxonomy" id="1121316"/>
    <lineage>
        <taxon>Bacteria</taxon>
        <taxon>Bacillati</taxon>
        <taxon>Bacillota</taxon>
        <taxon>Clostridia</taxon>
        <taxon>Eubacteriales</taxon>
        <taxon>Clostridiaceae</taxon>
        <taxon>Clostridium</taxon>
    </lineage>
</organism>
<sequence length="119" mass="13966">MSFYFGDMFFGGFTIIFMFFFIFISSMIIYTFVKGIKQNNYNNQQPILSVEAIVIAKRTKVSGHEHTRTSYYVTFEVESKDRIELEVQGIEYGQLIENDKGKLTFQGTRYKGFAREKTF</sequence>
<feature type="transmembrane region" description="Helical" evidence="1">
    <location>
        <begin position="12"/>
        <end position="33"/>
    </location>
</feature>
<dbReference type="OrthoDB" id="282886at2"/>
<keyword evidence="1" id="KW-0812">Transmembrane</keyword>
<dbReference type="RefSeq" id="WP_073339761.1">
    <property type="nucleotide sequence ID" value="NZ_FQXM01000023.1"/>
</dbReference>